<accession>A0ABX6TAS5</accession>
<keyword evidence="2" id="KW-1185">Reference proteome</keyword>
<organism evidence="1 2">
    <name type="scientific">Sphingomonas sediminicola</name>
    <dbReference type="NCBI Taxonomy" id="386874"/>
    <lineage>
        <taxon>Bacteria</taxon>
        <taxon>Pseudomonadati</taxon>
        <taxon>Pseudomonadota</taxon>
        <taxon>Alphaproteobacteria</taxon>
        <taxon>Sphingomonadales</taxon>
        <taxon>Sphingomonadaceae</taxon>
        <taxon>Sphingomonas</taxon>
    </lineage>
</organism>
<sequence>MKDRDVYRLRAEQARAEADEATLENVRDRCLRAEAAWMEMATRADRTEKMRADLAAAKAAQLAESAEA</sequence>
<protein>
    <submittedName>
        <fullName evidence="1">Uncharacterized protein</fullName>
    </submittedName>
</protein>
<reference evidence="1 2" key="1">
    <citation type="submission" date="2020-08" db="EMBL/GenBank/DDBJ databases">
        <title>Genome sequence of Sphingomonas sediminicola KACC 15039T.</title>
        <authorList>
            <person name="Hyun D.-W."/>
            <person name="Bae J.-W."/>
        </authorList>
    </citation>
    <scope>NUCLEOTIDE SEQUENCE [LARGE SCALE GENOMIC DNA]</scope>
    <source>
        <strain evidence="1 2">KACC 15039</strain>
    </source>
</reference>
<evidence type="ECO:0000313" key="2">
    <source>
        <dbReference type="Proteomes" id="UP000516105"/>
    </source>
</evidence>
<name>A0ABX6TAS5_9SPHN</name>
<dbReference type="EMBL" id="CP060782">
    <property type="protein sequence ID" value="QNP46987.1"/>
    <property type="molecule type" value="Genomic_DNA"/>
</dbReference>
<dbReference type="Proteomes" id="UP000516105">
    <property type="component" value="Chromosome"/>
</dbReference>
<evidence type="ECO:0000313" key="1">
    <source>
        <dbReference type="EMBL" id="QNP46987.1"/>
    </source>
</evidence>
<proteinExistence type="predicted"/>
<gene>
    <name evidence="1" type="ORF">H9L14_09325</name>
</gene>